<feature type="compositionally biased region" description="Polar residues" evidence="1">
    <location>
        <begin position="423"/>
        <end position="432"/>
    </location>
</feature>
<feature type="compositionally biased region" description="Polar residues" evidence="1">
    <location>
        <begin position="335"/>
        <end position="352"/>
    </location>
</feature>
<feature type="compositionally biased region" description="Polar residues" evidence="1">
    <location>
        <begin position="300"/>
        <end position="309"/>
    </location>
</feature>
<dbReference type="AlphaFoldDB" id="A0A232M5B6"/>
<feature type="compositionally biased region" description="Polar residues" evidence="1">
    <location>
        <begin position="441"/>
        <end position="463"/>
    </location>
</feature>
<proteinExistence type="predicted"/>
<evidence type="ECO:0000313" key="3">
    <source>
        <dbReference type="Proteomes" id="UP000243515"/>
    </source>
</evidence>
<sequence length="488" mass="52149">MNNNGLEGEEEPRRGASRANSVRFDESAIHGYYGQNRSSSELPLRTGSGMDSHPLTERSLSHRSDGRLSSSGHSHHSARTNSLGIEGSRLIPSASGSPSNITVPPPGLFLLGPLPCIIRCWLTTSFSNDSLLYAAVCSGSYSSFLGFPMIEKLGLEEQIAQEGNMRCIKLRLYLPEASIHQASSRASSPTHQLPTLTIRFLVRETDPSDKSIQILIGSDVLRSHNADILFSQEKIIMIDDERKKVSIPLVRPENDSAFKTLSTASEVSRPASSAGCNGNEHPDTNGDIAGVIAPPPVISPQKSPTSATLQAAGEAFDGIDKPPSTHSEADHDDSNSQSTHTKSVADSESTFATPAKQENAGVWGSWRRDSKLDSNAVGMARSTRGRSMKVLRPSKSTSSRVAPGTSSNTSAVSDVVFLPAADSNRQPRQLSPINPPETMHPTPSRSASLNSGDSSWSSKQRSANPIGGASAFGWLNSFPQAKRPTGNE</sequence>
<accession>A0A232M5B6</accession>
<dbReference type="Proteomes" id="UP000243515">
    <property type="component" value="Unassembled WGS sequence"/>
</dbReference>
<dbReference type="EMBL" id="NPHW01002375">
    <property type="protein sequence ID" value="OXV11630.1"/>
    <property type="molecule type" value="Genomic_DNA"/>
</dbReference>
<name>A0A232M5B6_9EURO</name>
<evidence type="ECO:0008006" key="4">
    <source>
        <dbReference type="Google" id="ProtNLM"/>
    </source>
</evidence>
<evidence type="ECO:0000256" key="1">
    <source>
        <dbReference type="SAM" id="MobiDB-lite"/>
    </source>
</evidence>
<feature type="region of interest" description="Disordered" evidence="1">
    <location>
        <begin position="262"/>
        <end position="488"/>
    </location>
</feature>
<reference evidence="2 3" key="1">
    <citation type="journal article" date="2015" name="Environ. Microbiol.">
        <title>Metagenome sequence of Elaphomyces granulatus from sporocarp tissue reveals Ascomycota ectomycorrhizal fingerprints of genome expansion and a Proteobacteria-rich microbiome.</title>
        <authorList>
            <person name="Quandt C.A."/>
            <person name="Kohler A."/>
            <person name="Hesse C.N."/>
            <person name="Sharpton T.J."/>
            <person name="Martin F."/>
            <person name="Spatafora J.W."/>
        </authorList>
    </citation>
    <scope>NUCLEOTIDE SEQUENCE [LARGE SCALE GENOMIC DNA]</scope>
    <source>
        <strain evidence="2 3">OSC145934</strain>
    </source>
</reference>
<feature type="region of interest" description="Disordered" evidence="1">
    <location>
        <begin position="1"/>
        <end position="98"/>
    </location>
</feature>
<feature type="compositionally biased region" description="Polar residues" evidence="1">
    <location>
        <begin position="262"/>
        <end position="276"/>
    </location>
</feature>
<protein>
    <recommendedName>
        <fullName evidence="4">Ubiquitin carboxyl-terminal hydrolase 19</fullName>
    </recommendedName>
</protein>
<organism evidence="2 3">
    <name type="scientific">Elaphomyces granulatus</name>
    <dbReference type="NCBI Taxonomy" id="519963"/>
    <lineage>
        <taxon>Eukaryota</taxon>
        <taxon>Fungi</taxon>
        <taxon>Dikarya</taxon>
        <taxon>Ascomycota</taxon>
        <taxon>Pezizomycotina</taxon>
        <taxon>Eurotiomycetes</taxon>
        <taxon>Eurotiomycetidae</taxon>
        <taxon>Eurotiales</taxon>
        <taxon>Elaphomycetaceae</taxon>
        <taxon>Elaphomyces</taxon>
    </lineage>
</organism>
<gene>
    <name evidence="2" type="ORF">Egran_00612</name>
</gene>
<dbReference type="OrthoDB" id="5369841at2759"/>
<evidence type="ECO:0000313" key="2">
    <source>
        <dbReference type="EMBL" id="OXV11630.1"/>
    </source>
</evidence>
<comment type="caution">
    <text evidence="2">The sequence shown here is derived from an EMBL/GenBank/DDBJ whole genome shotgun (WGS) entry which is preliminary data.</text>
</comment>
<feature type="compositionally biased region" description="Polar residues" evidence="1">
    <location>
        <begin position="394"/>
        <end position="412"/>
    </location>
</feature>
<feature type="compositionally biased region" description="Basic and acidic residues" evidence="1">
    <location>
        <begin position="54"/>
        <end position="66"/>
    </location>
</feature>
<keyword evidence="3" id="KW-1185">Reference proteome</keyword>